<evidence type="ECO:0000256" key="1">
    <source>
        <dbReference type="ARBA" id="ARBA00023242"/>
    </source>
</evidence>
<comment type="caution">
    <text evidence="3">The sequence shown here is derived from an EMBL/GenBank/DDBJ whole genome shotgun (WGS) entry which is preliminary data.</text>
</comment>
<evidence type="ECO:0000313" key="3">
    <source>
        <dbReference type="EMBL" id="KAK1770729.1"/>
    </source>
</evidence>
<feature type="compositionally biased region" description="Low complexity" evidence="2">
    <location>
        <begin position="13"/>
        <end position="34"/>
    </location>
</feature>
<keyword evidence="4" id="KW-1185">Reference proteome</keyword>
<sequence>MHPDTVPRDAGRPPQDSPFGSPSQSSSVVELSYPCEPSPDESKQHGLPSRRSSSFVNLSLRDGQLYDETKCVDVTDIVSHSFEQQSERKQRGPLTEAQREAARKAREWHACLRCRSQHVRCIPNKDNPDDRDAPCLTCLSVSKTKKTIHNSLCFRLDVTTIVLYRSGGLKLTRRWEGTQVKDVGDWADDNIRVIQMTQGLCRTPVTLRVRRFNPNDGDVLVRRWVDNGVAETQDLPPYALADIHETATVFEAYLRNHALEGLTEAVRGSDELVERTYAMIFEHYYQLQTKEKKTNTEKKLLHDLIKFTFSIRHMTGSSWICGEETLGIQPNQNANYPLGNKLSLPRTIIAQFDSIQSEIILKRSAPLVLKRLVEFIYSNNPSCWFTMYLAIFMLLHEISHSTQDRYRHARQNLAPGSCSLSCPVQTRYGPLDFFVEQMQAGANTLLRAWQYYKCVDLANFDWETRMNSRMSRMTPEQADFVKWSTQTIAKRRPTIPTTCQDGCWEHPLYFVSHMFTEWSPVPTYNYMPA</sequence>
<evidence type="ECO:0000313" key="4">
    <source>
        <dbReference type="Proteomes" id="UP001244011"/>
    </source>
</evidence>
<dbReference type="InterPro" id="IPR052973">
    <property type="entry name" value="Fungal_sec-metab_reg_TF"/>
</dbReference>
<dbReference type="AlphaFoldDB" id="A0AAJ0FQ07"/>
<dbReference type="PANTHER" id="PTHR35392">
    <property type="entry name" value="ZN(II)2CYS6 TRANSCRIPTION FACTOR (EUROFUNG)-RELATED-RELATED"/>
    <property type="match status" value="1"/>
</dbReference>
<evidence type="ECO:0000256" key="2">
    <source>
        <dbReference type="SAM" id="MobiDB-lite"/>
    </source>
</evidence>
<feature type="compositionally biased region" description="Basic and acidic residues" evidence="2">
    <location>
        <begin position="1"/>
        <end position="11"/>
    </location>
</feature>
<organism evidence="3 4">
    <name type="scientific">Phialemonium atrogriseum</name>
    <dbReference type="NCBI Taxonomy" id="1093897"/>
    <lineage>
        <taxon>Eukaryota</taxon>
        <taxon>Fungi</taxon>
        <taxon>Dikarya</taxon>
        <taxon>Ascomycota</taxon>
        <taxon>Pezizomycotina</taxon>
        <taxon>Sordariomycetes</taxon>
        <taxon>Sordariomycetidae</taxon>
        <taxon>Cephalothecales</taxon>
        <taxon>Cephalothecaceae</taxon>
        <taxon>Phialemonium</taxon>
    </lineage>
</organism>
<dbReference type="Proteomes" id="UP001244011">
    <property type="component" value="Unassembled WGS sequence"/>
</dbReference>
<protein>
    <recommendedName>
        <fullName evidence="5">Zn(2)-C6 fungal-type domain-containing protein</fullName>
    </recommendedName>
</protein>
<gene>
    <name evidence="3" type="ORF">QBC33DRAFT_445974</name>
</gene>
<keyword evidence="1" id="KW-0539">Nucleus</keyword>
<dbReference type="EMBL" id="MU839000">
    <property type="protein sequence ID" value="KAK1770729.1"/>
    <property type="molecule type" value="Genomic_DNA"/>
</dbReference>
<dbReference type="RefSeq" id="XP_060286942.1">
    <property type="nucleotide sequence ID" value="XM_060424355.1"/>
</dbReference>
<dbReference type="GO" id="GO:0008270">
    <property type="term" value="F:zinc ion binding"/>
    <property type="evidence" value="ECO:0007669"/>
    <property type="project" value="InterPro"/>
</dbReference>
<dbReference type="CDD" id="cd00067">
    <property type="entry name" value="GAL4"/>
    <property type="match status" value="1"/>
</dbReference>
<proteinExistence type="predicted"/>
<dbReference type="InterPro" id="IPR001138">
    <property type="entry name" value="Zn2Cys6_DnaBD"/>
</dbReference>
<dbReference type="GO" id="GO:0000981">
    <property type="term" value="F:DNA-binding transcription factor activity, RNA polymerase II-specific"/>
    <property type="evidence" value="ECO:0007669"/>
    <property type="project" value="InterPro"/>
</dbReference>
<evidence type="ECO:0008006" key="5">
    <source>
        <dbReference type="Google" id="ProtNLM"/>
    </source>
</evidence>
<dbReference type="GeneID" id="85307542"/>
<accession>A0AAJ0FQ07</accession>
<dbReference type="PANTHER" id="PTHR35392:SF3">
    <property type="entry name" value="ZN(2)-C6 FUNGAL-TYPE DOMAIN-CONTAINING PROTEIN"/>
    <property type="match status" value="1"/>
</dbReference>
<feature type="region of interest" description="Disordered" evidence="2">
    <location>
        <begin position="1"/>
        <end position="52"/>
    </location>
</feature>
<reference evidence="3" key="1">
    <citation type="submission" date="2023-06" db="EMBL/GenBank/DDBJ databases">
        <title>Genome-scale phylogeny and comparative genomics of the fungal order Sordariales.</title>
        <authorList>
            <consortium name="Lawrence Berkeley National Laboratory"/>
            <person name="Hensen N."/>
            <person name="Bonometti L."/>
            <person name="Westerberg I."/>
            <person name="Brannstrom I.O."/>
            <person name="Guillou S."/>
            <person name="Cros-Aarteil S."/>
            <person name="Calhoun S."/>
            <person name="Haridas S."/>
            <person name="Kuo A."/>
            <person name="Mondo S."/>
            <person name="Pangilinan J."/>
            <person name="Riley R."/>
            <person name="Labutti K."/>
            <person name="Andreopoulos B."/>
            <person name="Lipzen A."/>
            <person name="Chen C."/>
            <person name="Yanf M."/>
            <person name="Daum C."/>
            <person name="Ng V."/>
            <person name="Clum A."/>
            <person name="Steindorff A."/>
            <person name="Ohm R."/>
            <person name="Martin F."/>
            <person name="Silar P."/>
            <person name="Natvig D."/>
            <person name="Lalanne C."/>
            <person name="Gautier V."/>
            <person name="Ament-Velasquez S.L."/>
            <person name="Kruys A."/>
            <person name="Hutchinson M.I."/>
            <person name="Powell A.J."/>
            <person name="Barry K."/>
            <person name="Miller A.N."/>
            <person name="Grigoriev I.V."/>
            <person name="Debuchy R."/>
            <person name="Gladieux P."/>
            <person name="Thoren M.H."/>
            <person name="Johannesson H."/>
        </authorList>
    </citation>
    <scope>NUCLEOTIDE SEQUENCE</scope>
    <source>
        <strain evidence="3">8032-3</strain>
    </source>
</reference>
<name>A0AAJ0FQ07_9PEZI</name>